<organism evidence="1 2">
    <name type="scientific">Stylosanthes scabra</name>
    <dbReference type="NCBI Taxonomy" id="79078"/>
    <lineage>
        <taxon>Eukaryota</taxon>
        <taxon>Viridiplantae</taxon>
        <taxon>Streptophyta</taxon>
        <taxon>Embryophyta</taxon>
        <taxon>Tracheophyta</taxon>
        <taxon>Spermatophyta</taxon>
        <taxon>Magnoliopsida</taxon>
        <taxon>eudicotyledons</taxon>
        <taxon>Gunneridae</taxon>
        <taxon>Pentapetalae</taxon>
        <taxon>rosids</taxon>
        <taxon>fabids</taxon>
        <taxon>Fabales</taxon>
        <taxon>Fabaceae</taxon>
        <taxon>Papilionoideae</taxon>
        <taxon>50 kb inversion clade</taxon>
        <taxon>dalbergioids sensu lato</taxon>
        <taxon>Dalbergieae</taxon>
        <taxon>Pterocarpus clade</taxon>
        <taxon>Stylosanthes</taxon>
    </lineage>
</organism>
<accession>A0ABU6YE58</accession>
<evidence type="ECO:0000313" key="2">
    <source>
        <dbReference type="Proteomes" id="UP001341840"/>
    </source>
</evidence>
<dbReference type="EMBL" id="JASCZI010241963">
    <property type="protein sequence ID" value="MED6208697.1"/>
    <property type="molecule type" value="Genomic_DNA"/>
</dbReference>
<reference evidence="1 2" key="1">
    <citation type="journal article" date="2023" name="Plants (Basel)">
        <title>Bridging the Gap: Combining Genomics and Transcriptomics Approaches to Understand Stylosanthes scabra, an Orphan Legume from the Brazilian Caatinga.</title>
        <authorList>
            <person name="Ferreira-Neto J.R.C."/>
            <person name="da Silva M.D."/>
            <person name="Binneck E."/>
            <person name="de Melo N.F."/>
            <person name="da Silva R.H."/>
            <person name="de Melo A.L.T.M."/>
            <person name="Pandolfi V."/>
            <person name="Bustamante F.O."/>
            <person name="Brasileiro-Vidal A.C."/>
            <person name="Benko-Iseppon A.M."/>
        </authorList>
    </citation>
    <scope>NUCLEOTIDE SEQUENCE [LARGE SCALE GENOMIC DNA]</scope>
    <source>
        <tissue evidence="1">Leaves</tissue>
    </source>
</reference>
<name>A0ABU6YE58_9FABA</name>
<sequence length="73" mass="8330">MAVLLKLIACPKLEFFLWDGSRVSLASSTPMLSLIPVFFITRMIIVHHPLLPDRSLRADYVEMQEVTEMIGLQ</sequence>
<evidence type="ECO:0000313" key="1">
    <source>
        <dbReference type="EMBL" id="MED6208697.1"/>
    </source>
</evidence>
<keyword evidence="2" id="KW-1185">Reference proteome</keyword>
<dbReference type="Proteomes" id="UP001341840">
    <property type="component" value="Unassembled WGS sequence"/>
</dbReference>
<comment type="caution">
    <text evidence="1">The sequence shown here is derived from an EMBL/GenBank/DDBJ whole genome shotgun (WGS) entry which is preliminary data.</text>
</comment>
<proteinExistence type="predicted"/>
<protein>
    <submittedName>
        <fullName evidence="1">Uncharacterized protein</fullName>
    </submittedName>
</protein>
<gene>
    <name evidence="1" type="ORF">PIB30_047740</name>
</gene>